<sequence length="1138" mass="118932">MNKTALTKTYTKDIQNSCLNSKKIVLSLAAISFSASCTHATLTPEIETYEEANRHAKARSGSRSKSSNNNKTISSLQNSTQTVSNTGNTLVIESGGTITISNGRQQAVNFTQDSSTSTFLNQGTLIGGNNAASVQLGANTNNGVTIETFNNQGIIGNGSSQFGVTVWGTNSSKSTINNFSNSGTIHSNTGESIYFGNANISSFANSGTIKSKQGAGVNISQGTSIENFNNTGTIEGKSMGVNVRSTINTFVNDGLIAATNDGIRINANVKTLTNKGTIKGDGISIRLNGTIETLTNEGIMDGKSTGIYMNKGFVKTLTNSGTINQNNSVAWAAGIKLEHGSTIENIINTGSIRSNAFGISVTGGKFGTLTIKDGGQVYGKYSAIGVGRSQTLGDLYIDGSSNNGRVSGIYSEENGIALDANSQTQKIELKNGGIIKGKIHGIRLDNGASLSGEMILSGEGSRVEGGSGAGILNRSGKITGSITIKDGATVTATSNQAIANYRSGSITGGITVSGKNTKLQGNISNIGNASIGSDIKIEDGAKVEGGLVNQGNGSISGSVQVSGGGSIDSITNEGNGAISGSITVDKDSKLDSITNTSTSSTGISGSITNNSDNKLEISNSGNIGGKIESTGSADMVISNSNGGTISGGISSSGSGSTSISNSQGSTINNGITVSGSAQVEISNQGSVGKDKNGNTVTNNGSGSVGIKDWLVSTDKNTGKLDTVVVGGSSAFNVKVENITVDQSNVDLDELDNINHIISGVNQGNIGNIGTNGGGEISLSFDPITGKLTTDFNLNASISGATFRSLISTTSRRSTFIDNVMGNSMQSFALASSSKSQSIAMSEKGNLYADASDYIKSDLNNGSYGSNKEHSLFILPYTSSQNVELSLNEESKGHAKGTIIGYSTLKDSGIYGVYAGYEDRKMGSTYFDINNRTYYAGLKYFNTLFTTEKGQEVYIKAQGKAALIKNDLTKKIGNNEAKAEPNSYAYGVNTALGMNFISNKDIFSPEIGLAYEGGYTEAFSMKDTIGQATVKGGERTYANYLNLFSTKTSLTWFRDWLPNLKTSVELGAKFNINPKVEAEARFGNIKVSDEFDLPRVQKFVSTSFIVPVNEAFYFSLSYNGMFDKDGNTHTGFAQFNYLW</sequence>
<feature type="compositionally biased region" description="Low complexity" evidence="1">
    <location>
        <begin position="593"/>
        <end position="611"/>
    </location>
</feature>
<comment type="caution">
    <text evidence="2">The sequence shown here is derived from an EMBL/GenBank/DDBJ whole genome shotgun (WGS) entry which is preliminary data.</text>
</comment>
<accession>A0A5T0P7Q7</accession>
<gene>
    <name evidence="2" type="ORF">CCX28_08505</name>
</gene>
<name>A0A5T0P7Q7_CAMJU</name>
<evidence type="ECO:0000256" key="1">
    <source>
        <dbReference type="SAM" id="MobiDB-lite"/>
    </source>
</evidence>
<dbReference type="SUPFAM" id="SSF103515">
    <property type="entry name" value="Autotransporter"/>
    <property type="match status" value="1"/>
</dbReference>
<reference evidence="2" key="1">
    <citation type="submission" date="2018-05" db="EMBL/GenBank/DDBJ databases">
        <authorList>
            <consortium name="NARMS: The National Antimicrobial Resistance Monitoring System"/>
        </authorList>
    </citation>
    <scope>NUCLEOTIDE SEQUENCE</scope>
    <source>
        <strain evidence="2">FSIS1700603</strain>
    </source>
</reference>
<feature type="region of interest" description="Disordered" evidence="1">
    <location>
        <begin position="52"/>
        <end position="81"/>
    </location>
</feature>
<dbReference type="InterPro" id="IPR036709">
    <property type="entry name" value="Autotransporte_beta_dom_sf"/>
</dbReference>
<organism evidence="2">
    <name type="scientific">Campylobacter jejuni</name>
    <dbReference type="NCBI Taxonomy" id="197"/>
    <lineage>
        <taxon>Bacteria</taxon>
        <taxon>Pseudomonadati</taxon>
        <taxon>Campylobacterota</taxon>
        <taxon>Epsilonproteobacteria</taxon>
        <taxon>Campylobacterales</taxon>
        <taxon>Campylobacteraceae</taxon>
        <taxon>Campylobacter</taxon>
    </lineage>
</organism>
<dbReference type="SMART" id="SM00869">
    <property type="entry name" value="Autotransporter"/>
    <property type="match status" value="1"/>
</dbReference>
<dbReference type="PROSITE" id="PS51208">
    <property type="entry name" value="AUTOTRANSPORTER"/>
    <property type="match status" value="1"/>
</dbReference>
<dbReference type="AlphaFoldDB" id="A0A5T0P7Q7"/>
<feature type="region of interest" description="Disordered" evidence="1">
    <location>
        <begin position="593"/>
        <end position="615"/>
    </location>
</feature>
<dbReference type="EMBL" id="AACDRV010000031">
    <property type="protein sequence ID" value="EAK1393582.1"/>
    <property type="molecule type" value="Genomic_DNA"/>
</dbReference>
<protein>
    <submittedName>
        <fullName evidence="2">Uncharacterized protein</fullName>
    </submittedName>
</protein>
<dbReference type="InterPro" id="IPR005546">
    <property type="entry name" value="Autotransporte_beta"/>
</dbReference>
<dbReference type="RefSeq" id="WP_143298493.1">
    <property type="nucleotide sequence ID" value="NZ_CP041584.1"/>
</dbReference>
<proteinExistence type="predicted"/>
<evidence type="ECO:0000313" key="2">
    <source>
        <dbReference type="EMBL" id="EAK1393582.1"/>
    </source>
</evidence>
<feature type="compositionally biased region" description="Low complexity" evidence="1">
    <location>
        <begin position="63"/>
        <end position="75"/>
    </location>
</feature>